<dbReference type="Gene3D" id="2.60.40.1740">
    <property type="entry name" value="hypothetical protein (bacova_03559)"/>
    <property type="match status" value="1"/>
</dbReference>
<evidence type="ECO:0000259" key="1">
    <source>
        <dbReference type="Pfam" id="PF08522"/>
    </source>
</evidence>
<sequence length="344" mass="38485">MKKNLIYIGLVSLFLAFTSCENGENEFPDFDYQTVYFANQYGLRTIELGEDNFVDNTLDNQHKMVIKAAWGGGYTNRRNVIIDYVVEESLCDGLYFKDTDVPVTPMPTSYYTLASNQINIPVNEISGRLEVQLTDAFFADKKSIERYYVIPLRMTDVQGADSILLGKPAVDSPVLTNADDWSILPKNYVLYAVKYANPWHGQYLRRGIDQITINGESKQVVRHAEFVEKDEDVDINTAAYKEDLLTLQVKDGAGAAHSFTLHLAFNDEGACIVTSGSPNVTASGSGKFVSKGEKNSLGGKDRDAIYLEYNVDLQDQNIQLATKDTLVLRTRNIYGGATFEVERK</sequence>
<dbReference type="AlphaFoldDB" id="A0A1G6G149"/>
<dbReference type="Gene3D" id="2.40.128.420">
    <property type="match status" value="1"/>
</dbReference>
<accession>A0A1G6G149</accession>
<feature type="domain" description="BT-3987-like N-terminal" evidence="1">
    <location>
        <begin position="33"/>
        <end position="160"/>
    </location>
</feature>
<dbReference type="InterPro" id="IPR040580">
    <property type="entry name" value="DUF5627"/>
</dbReference>
<dbReference type="Proteomes" id="UP000183670">
    <property type="component" value="Unassembled WGS sequence"/>
</dbReference>
<dbReference type="RefSeq" id="WP_074556666.1">
    <property type="nucleotide sequence ID" value="NZ_CAKJYX010000005.1"/>
</dbReference>
<evidence type="ECO:0000313" key="3">
    <source>
        <dbReference type="EMBL" id="SDB75609.1"/>
    </source>
</evidence>
<evidence type="ECO:0000259" key="2">
    <source>
        <dbReference type="Pfam" id="PF18620"/>
    </source>
</evidence>
<protein>
    <recommendedName>
        <fullName evidence="5">DUF1735 domain-containing protein</fullName>
    </recommendedName>
</protein>
<dbReference type="Pfam" id="PF18620">
    <property type="entry name" value="DUF5627"/>
    <property type="match status" value="1"/>
</dbReference>
<dbReference type="Pfam" id="PF08522">
    <property type="entry name" value="BT_3987-like_N"/>
    <property type="match status" value="1"/>
</dbReference>
<name>A0A1G6G149_BACOV</name>
<feature type="domain" description="DUF5627" evidence="2">
    <location>
        <begin position="198"/>
        <end position="331"/>
    </location>
</feature>
<dbReference type="InterPro" id="IPR013728">
    <property type="entry name" value="BT_3987-like_N"/>
</dbReference>
<reference evidence="3 4" key="1">
    <citation type="submission" date="2016-10" db="EMBL/GenBank/DDBJ databases">
        <authorList>
            <person name="de Groot N.N."/>
        </authorList>
    </citation>
    <scope>NUCLEOTIDE SEQUENCE [LARGE SCALE GENOMIC DNA]</scope>
    <source>
        <strain evidence="3 4">NLAE-zl-C500</strain>
    </source>
</reference>
<dbReference type="EMBL" id="FMYE01000003">
    <property type="protein sequence ID" value="SDB75609.1"/>
    <property type="molecule type" value="Genomic_DNA"/>
</dbReference>
<evidence type="ECO:0000313" key="4">
    <source>
        <dbReference type="Proteomes" id="UP000183670"/>
    </source>
</evidence>
<evidence type="ECO:0008006" key="5">
    <source>
        <dbReference type="Google" id="ProtNLM"/>
    </source>
</evidence>
<organism evidence="3 4">
    <name type="scientific">Bacteroides ovatus</name>
    <dbReference type="NCBI Taxonomy" id="28116"/>
    <lineage>
        <taxon>Bacteria</taxon>
        <taxon>Pseudomonadati</taxon>
        <taxon>Bacteroidota</taxon>
        <taxon>Bacteroidia</taxon>
        <taxon>Bacteroidales</taxon>
        <taxon>Bacteroidaceae</taxon>
        <taxon>Bacteroides</taxon>
    </lineage>
</organism>
<gene>
    <name evidence="3" type="ORF">SAMN05192581_100316</name>
</gene>
<proteinExistence type="predicted"/>
<dbReference type="PROSITE" id="PS51257">
    <property type="entry name" value="PROKAR_LIPOPROTEIN"/>
    <property type="match status" value="1"/>
</dbReference>